<keyword evidence="1 3" id="KW-0378">Hydrolase</keyword>
<evidence type="ECO:0000259" key="4">
    <source>
        <dbReference type="PROSITE" id="PS51210"/>
    </source>
</evidence>
<evidence type="ECO:0000256" key="1">
    <source>
        <dbReference type="ARBA" id="ARBA00022801"/>
    </source>
</evidence>
<dbReference type="Gene3D" id="3.40.1090.10">
    <property type="entry name" value="Cytosolic phospholipase A2 catalytic domain"/>
    <property type="match status" value="1"/>
</dbReference>
<evidence type="ECO:0000313" key="5">
    <source>
        <dbReference type="Ensembl" id="ENSPMRP00000023774.1"/>
    </source>
</evidence>
<evidence type="ECO:0000313" key="6">
    <source>
        <dbReference type="Proteomes" id="UP000472272"/>
    </source>
</evidence>
<evidence type="ECO:0000256" key="3">
    <source>
        <dbReference type="PROSITE-ProRule" id="PRU00555"/>
    </source>
</evidence>
<dbReference type="SUPFAM" id="SSF52151">
    <property type="entry name" value="FabD/lysophospholipase-like"/>
    <property type="match status" value="1"/>
</dbReference>
<dbReference type="PANTHER" id="PTHR10728:SF39">
    <property type="entry name" value="CYTOSOLIC PHOSPHOLIPASE A2 GAMMA"/>
    <property type="match status" value="1"/>
</dbReference>
<reference evidence="5" key="2">
    <citation type="submission" date="2025-08" db="UniProtKB">
        <authorList>
            <consortium name="Ensembl"/>
        </authorList>
    </citation>
    <scope>IDENTIFICATION</scope>
</reference>
<accession>A0A670JJN0</accession>
<dbReference type="Pfam" id="PF01735">
    <property type="entry name" value="PLA2_B"/>
    <property type="match status" value="1"/>
</dbReference>
<reference evidence="5 6" key="1">
    <citation type="journal article" date="2019" name="Proc. Natl. Acad. Sci. U.S.A.">
        <title>Regulatory changes in pterin and carotenoid genes underlie balanced color polymorphisms in the wall lizard.</title>
        <authorList>
            <person name="Andrade P."/>
            <person name="Pinho C."/>
            <person name="Perez I de Lanuza G."/>
            <person name="Afonso S."/>
            <person name="Brejcha J."/>
            <person name="Rubin C.J."/>
            <person name="Wallerman O."/>
            <person name="Pereira P."/>
            <person name="Sabatino S.J."/>
            <person name="Bellati A."/>
            <person name="Pellitteri-Rosa D."/>
            <person name="Bosakova Z."/>
            <person name="Bunikis I."/>
            <person name="Carretero M.A."/>
            <person name="Feiner N."/>
            <person name="Marsik P."/>
            <person name="Pauperio F."/>
            <person name="Salvi D."/>
            <person name="Soler L."/>
            <person name="While G.M."/>
            <person name="Uller T."/>
            <person name="Font E."/>
            <person name="Andersson L."/>
            <person name="Carneiro M."/>
        </authorList>
    </citation>
    <scope>NUCLEOTIDE SEQUENCE</scope>
</reference>
<gene>
    <name evidence="5" type="primary">LOC114582772</name>
</gene>
<dbReference type="Ensembl" id="ENSPMRT00000025231.1">
    <property type="protein sequence ID" value="ENSPMRP00000023774.1"/>
    <property type="gene ID" value="ENSPMRG00000015392.1"/>
</dbReference>
<proteinExistence type="predicted"/>
<dbReference type="GO" id="GO:0005509">
    <property type="term" value="F:calcium ion binding"/>
    <property type="evidence" value="ECO:0007669"/>
    <property type="project" value="TreeGrafter"/>
</dbReference>
<dbReference type="GO" id="GO:0046475">
    <property type="term" value="P:glycerophospholipid catabolic process"/>
    <property type="evidence" value="ECO:0007669"/>
    <property type="project" value="TreeGrafter"/>
</dbReference>
<organism evidence="5 6">
    <name type="scientific">Podarcis muralis</name>
    <name type="common">Wall lizard</name>
    <name type="synonym">Lacerta muralis</name>
    <dbReference type="NCBI Taxonomy" id="64176"/>
    <lineage>
        <taxon>Eukaryota</taxon>
        <taxon>Metazoa</taxon>
        <taxon>Chordata</taxon>
        <taxon>Craniata</taxon>
        <taxon>Vertebrata</taxon>
        <taxon>Euteleostomi</taxon>
        <taxon>Lepidosauria</taxon>
        <taxon>Squamata</taxon>
        <taxon>Bifurcata</taxon>
        <taxon>Unidentata</taxon>
        <taxon>Episquamata</taxon>
        <taxon>Laterata</taxon>
        <taxon>Lacertibaenia</taxon>
        <taxon>Lacertidae</taxon>
        <taxon>Podarcis</taxon>
    </lineage>
</organism>
<dbReference type="GO" id="GO:0005544">
    <property type="term" value="F:calcium-dependent phospholipid binding"/>
    <property type="evidence" value="ECO:0007669"/>
    <property type="project" value="TreeGrafter"/>
</dbReference>
<dbReference type="PROSITE" id="PS51210">
    <property type="entry name" value="PLA2C"/>
    <property type="match status" value="1"/>
</dbReference>
<dbReference type="InterPro" id="IPR016035">
    <property type="entry name" value="Acyl_Trfase/lysoPLipase"/>
</dbReference>
<dbReference type="SMART" id="SM00022">
    <property type="entry name" value="PLAc"/>
    <property type="match status" value="1"/>
</dbReference>
<dbReference type="InterPro" id="IPR002642">
    <property type="entry name" value="LysoPLipase_cat_dom"/>
</dbReference>
<dbReference type="GO" id="GO:0005829">
    <property type="term" value="C:cytosol"/>
    <property type="evidence" value="ECO:0007669"/>
    <property type="project" value="TreeGrafter"/>
</dbReference>
<sequence>MRVGHTATPSRYIIVDSAKGWCAPSFATVPTWQSRYLNGSISHLPNKEQCDVKQPSVDITVQSWGTQPQMSLLQMKILAFLAEGQHMGEVKVRISKALSEGEKAATAARKEEVKKGLGKLGIPCNEDQIPNIAVLGSGGAVRAMIALYGTLAELKKYNLLDCVMYLGGVSGSTWCISALYKHEDWAEKIEALEKSQCETLVKGQWEFQKAMKAVIGAAEDECYSLTDFWSYFLVHKLLNELDESELPVHRGACENGKNPYPIYNAVDKETYEQQHAGTWFEFTPHEAGVPGLGAYVDMKHFGSIFENGQLTEEKKKRDICYLQGLWGSALASEREIKKEILGALLDLLKKDKEAYFKARELNPEYQALSFLCKAYEYILELQLSILDASAAAATGFFDLLENLLKVHSTSKSYKALKEMRQSWTTADEKAKEEACLKLWEALHDDFGGVIKVISISPFQAIKNWIMLIHKTNVCILKWTWGSTDNFFHNDPDVKVPELKGKDVVSLIDAGLAINTAYPLILYPERNVKLILSFDFSSGDPFETITKAAEYCKVNGIKFPKIDEKDQQEKDNPLDCYIFKGEGLTIMHFPLFNRVNCPGKIDEYASTFKTFKLKYSDEEIEKLLTAAKMNVANNHQKILGEIKDIMGSPQRP</sequence>
<reference evidence="5" key="3">
    <citation type="submission" date="2025-09" db="UniProtKB">
        <authorList>
            <consortium name="Ensembl"/>
        </authorList>
    </citation>
    <scope>IDENTIFICATION</scope>
</reference>
<dbReference type="GO" id="GO:0005635">
    <property type="term" value="C:nuclear envelope"/>
    <property type="evidence" value="ECO:0007669"/>
    <property type="project" value="TreeGrafter"/>
</dbReference>
<dbReference type="GO" id="GO:0005654">
    <property type="term" value="C:nucleoplasm"/>
    <property type="evidence" value="ECO:0007669"/>
    <property type="project" value="TreeGrafter"/>
</dbReference>
<keyword evidence="2 3" id="KW-0443">Lipid metabolism</keyword>
<dbReference type="Proteomes" id="UP000472272">
    <property type="component" value="Chromosome 13"/>
</dbReference>
<keyword evidence="3" id="KW-0442">Lipid degradation</keyword>
<protein>
    <submittedName>
        <fullName evidence="5">Cytosolic phospholipase A2 gamma-like</fullName>
    </submittedName>
</protein>
<dbReference type="PANTHER" id="PTHR10728">
    <property type="entry name" value="CYTOSOLIC PHOSPHOLIPASE A2"/>
    <property type="match status" value="1"/>
</dbReference>
<dbReference type="GO" id="GO:0047498">
    <property type="term" value="F:calcium-dependent phospholipase A2 activity"/>
    <property type="evidence" value="ECO:0007669"/>
    <property type="project" value="TreeGrafter"/>
</dbReference>
<dbReference type="AlphaFoldDB" id="A0A670JJN0"/>
<dbReference type="GeneTree" id="ENSGT01030000234606"/>
<feature type="domain" description="PLA2c" evidence="4">
    <location>
        <begin position="84"/>
        <end position="651"/>
    </location>
</feature>
<name>A0A670JJN0_PODMU</name>
<keyword evidence="6" id="KW-1185">Reference proteome</keyword>
<evidence type="ECO:0000256" key="2">
    <source>
        <dbReference type="ARBA" id="ARBA00023098"/>
    </source>
</evidence>